<dbReference type="Pfam" id="PF13883">
    <property type="entry name" value="CREG_beta-barrel"/>
    <property type="match status" value="1"/>
</dbReference>
<comment type="similarity">
    <text evidence="1">Belongs to the UPF0213 family.</text>
</comment>
<dbReference type="InterPro" id="IPR050190">
    <property type="entry name" value="UPF0213_domain"/>
</dbReference>
<evidence type="ECO:0000259" key="2">
    <source>
        <dbReference type="PROSITE" id="PS50164"/>
    </source>
</evidence>
<dbReference type="Gene3D" id="2.30.110.10">
    <property type="entry name" value="Electron Transport, Fmn-binding Protein, Chain A"/>
    <property type="match status" value="1"/>
</dbReference>
<evidence type="ECO:0000313" key="3">
    <source>
        <dbReference type="EMBL" id="WZJ20778.1"/>
    </source>
</evidence>
<name>A0ABZ2XEI3_9RHOO</name>
<dbReference type="Pfam" id="PF01541">
    <property type="entry name" value="GIY-YIG"/>
    <property type="match status" value="1"/>
</dbReference>
<organism evidence="3 4">
    <name type="scientific">Azonexus hydrophilus</name>
    <dbReference type="NCBI Taxonomy" id="418702"/>
    <lineage>
        <taxon>Bacteria</taxon>
        <taxon>Pseudomonadati</taxon>
        <taxon>Pseudomonadota</taxon>
        <taxon>Betaproteobacteria</taxon>
        <taxon>Rhodocyclales</taxon>
        <taxon>Azonexaceae</taxon>
        <taxon>Azonexus</taxon>
    </lineage>
</organism>
<dbReference type="InterPro" id="IPR000305">
    <property type="entry name" value="GIY-YIG_endonuc"/>
</dbReference>
<proteinExistence type="inferred from homology"/>
<dbReference type="Gene3D" id="3.40.1440.10">
    <property type="entry name" value="GIY-YIG endonuclease"/>
    <property type="match status" value="1"/>
</dbReference>
<evidence type="ECO:0000256" key="1">
    <source>
        <dbReference type="ARBA" id="ARBA00007435"/>
    </source>
</evidence>
<accession>A0ABZ2XEI3</accession>
<dbReference type="RefSeq" id="WP_341743355.1">
    <property type="nucleotide sequence ID" value="NZ_CP151406.1"/>
</dbReference>
<keyword evidence="4" id="KW-1185">Reference proteome</keyword>
<evidence type="ECO:0000313" key="4">
    <source>
        <dbReference type="Proteomes" id="UP001479520"/>
    </source>
</evidence>
<dbReference type="SUPFAM" id="SSF50475">
    <property type="entry name" value="FMN-binding split barrel"/>
    <property type="match status" value="1"/>
</dbReference>
<dbReference type="PANTHER" id="PTHR34477:SF1">
    <property type="entry name" value="UPF0213 PROTEIN YHBQ"/>
    <property type="match status" value="1"/>
</dbReference>
<feature type="domain" description="GIY-YIG" evidence="2">
    <location>
        <begin position="7"/>
        <end position="82"/>
    </location>
</feature>
<sequence length="302" mass="33766">MPEKNAKPWFLYLIECIDGSIYTGITTDVKARYAVHCAGKGARYTRARPPVELLAWQMQPDRAAAARAEYRVKQLSPQQKRQLARNLAMQIQLSPAIQLLHETRHAVLSTHSTQLPGFPFGTAVPLVLDERQQPLLLISALAEHTKNLLADSRASLAVVEAGKDNVQDAARITLVGRCEPCEASTALVERYLRYQPEAAQYLQLDFMFFRLVPERARFIGGIGRMGWIDGADWQALPGFTLAEEQQLMTEIEPLLPTQVRMLGIDAFGIDIDDAGQRCRRQFAQANSFDEARKTLTGLFSAN</sequence>
<dbReference type="EMBL" id="CP151406">
    <property type="protein sequence ID" value="WZJ20778.1"/>
    <property type="molecule type" value="Genomic_DNA"/>
</dbReference>
<dbReference type="InterPro" id="IPR055343">
    <property type="entry name" value="CREG_beta-barrel"/>
</dbReference>
<dbReference type="Proteomes" id="UP001479520">
    <property type="component" value="Chromosome"/>
</dbReference>
<gene>
    <name evidence="3" type="ORF">AADV58_12560</name>
</gene>
<dbReference type="PROSITE" id="PS50164">
    <property type="entry name" value="GIY_YIG"/>
    <property type="match status" value="1"/>
</dbReference>
<reference evidence="3 4" key="1">
    <citation type="submission" date="2024-04" db="EMBL/GenBank/DDBJ databases">
        <title>Dissimilatory iodate-reducing microorganisms contribute to the enrichment of iodine in groundwater.</title>
        <authorList>
            <person name="Jiang Z."/>
        </authorList>
    </citation>
    <scope>NUCLEOTIDE SEQUENCE [LARGE SCALE GENOMIC DNA]</scope>
    <source>
        <strain evidence="3 4">NCP973</strain>
    </source>
</reference>
<protein>
    <submittedName>
        <fullName evidence="3">GIY-YIG nuclease family protein</fullName>
    </submittedName>
</protein>
<dbReference type="SUPFAM" id="SSF82771">
    <property type="entry name" value="GIY-YIG endonuclease"/>
    <property type="match status" value="1"/>
</dbReference>
<dbReference type="PANTHER" id="PTHR34477">
    <property type="entry name" value="UPF0213 PROTEIN YHBQ"/>
    <property type="match status" value="1"/>
</dbReference>
<dbReference type="CDD" id="cd10456">
    <property type="entry name" value="GIY-YIG_UPF0213"/>
    <property type="match status" value="1"/>
</dbReference>
<dbReference type="InterPro" id="IPR035901">
    <property type="entry name" value="GIY-YIG_endonuc_sf"/>
</dbReference>
<dbReference type="InterPro" id="IPR012349">
    <property type="entry name" value="Split_barrel_FMN-bd"/>
</dbReference>